<feature type="region of interest" description="Disordered" evidence="1">
    <location>
        <begin position="208"/>
        <end position="249"/>
    </location>
</feature>
<dbReference type="InParanoid" id="A9V4R3"/>
<dbReference type="Proteomes" id="UP000001357">
    <property type="component" value="Unassembled WGS sequence"/>
</dbReference>
<dbReference type="KEGG" id="mbr:MONBRDRAFT_9954"/>
<sequence>MPFSVMHTPVDQRVTRSRGAVQSAARAAATRNFEAHTDLTRDFQHEEDHAEPDALDCLVNEHEEEERPKMAATGSHPATPSTGAAPVEATASASRHAASAAATSAAAAGPGSPRNNDAAVAQVHRTLQALVHSLGSQHQLQSQIAELEREINAALRLIPDRGRSHGSLRAHETQSPSRDLATDFSLLAPSPAAHPSARDGEVAFGLASNRPLPRLPREPVHESLSHDSRYRHGYLSSPAHDDRATTPRRSPMEAVDASQFGVAFGTNAPPRAGSRTQPPHHVWHRAYQTSTKWESYRGDSKKGLDSLKENVNSALVLLQAEPLLHMATLDLEGCTAAGIQDIYGDISSDLDYLIYVNDILVDWILPCLRGDLASRFQREKSRQRIVLGAWFKQMGALFLQTTRHDITQASQALRDQRIRTADDFPVYRSSITAAVDTLRIEGAYSATLVIAQLVDGLPSKLRDVIANLYQPSWDLGKFFEVVTANLHKLTPAGARAEPKQGAFAVEHDPSDTQQTHSDPSPPSASPPATAILPAAISHPVEHSEHANSAPLGEVSESETHDAAGEHSESEQDVLLSDPAPPIAANVLDAQRKVLLKTSGHRQLLACPFGLCKCKGPRLDRKAWVNHVLRKHPYDEQATDLVKQVMEAKLVAQCNKCHLFFEATGISQHRSRCGANLKRATEALFHAAGHDLLEIMRGAWPQHAAATNATETKLMAATLSQLYWSAVHSDYTAEEREMCWALILALPSMLLSAPSTALSTIDLRNMFHDRLRWLVTGQLGRVVDAMRKAVARKQSRRGQLNAGAGAHPNDAVDQSLRSLVRDPDLADEAWANHVTNRLNRGQIAKAFDADKARAVIGNSEQVGNMGLLLLEQSAVDNLVEDGIRAHGSKLAVGFLQDSVVDGAKGMSNRLGYGVVGNVVKDLVQGNLRTSSRGGGALRRASIRRSSRVAGRTLAWAQDLTEVLLDAVDGGKKLTRPTIGVGDTLGGRQRLGELTFGEGHGWGARSRGWCQCRRGGGCRSNVRGQPGRYQEVAHGLNLRITNHGTSLVGIKCFGNLTSVQTVRDVVCPGFVRQVIKYLDDIVLMGPAEDVAADVEIIKARAESAGLHLQPSKSRFYMPRHHPASIAAIKSVLPDAVRETANTGMTVLGTPIGRREWMKKQLNDKAKHIAGKLNDMLTTGVSLQALLTAMQYVPSLINHLYTLPPSLTSGLSELLNRACKDTFVKAFFAKVNLSAPAGAEGHDVTLEQLLEARLFTRANTGGFGLHDLVERGPVAYVCNMAKLATRYPRVYDRLLEDASRADDFEVHVQRAGFQMATVKDAATQRPAEIIALRSKAALDDLMAKCALDLQQAYLASREWGVSTVLTMRGRDKLRRLSDTTFAIAVVSMMGFGLHELINVKPTDKCPLCSSKTPQPRLTREHLLTCRPIKRHNALRDEMGRLLRYATLSHVWVEKSGYNANNKLGV</sequence>
<proteinExistence type="predicted"/>
<feature type="region of interest" description="Disordered" evidence="1">
    <location>
        <begin position="1"/>
        <end position="33"/>
    </location>
</feature>
<dbReference type="InterPro" id="IPR000851">
    <property type="entry name" value="Ribosomal_uS5"/>
</dbReference>
<feature type="compositionally biased region" description="Basic and acidic residues" evidence="1">
    <location>
        <begin position="215"/>
        <end position="230"/>
    </location>
</feature>
<evidence type="ECO:0000256" key="1">
    <source>
        <dbReference type="SAM" id="MobiDB-lite"/>
    </source>
</evidence>
<dbReference type="GeneID" id="5892915"/>
<evidence type="ECO:0000313" key="3">
    <source>
        <dbReference type="Proteomes" id="UP000001357"/>
    </source>
</evidence>
<accession>A9V4R3</accession>
<dbReference type="GO" id="GO:0003735">
    <property type="term" value="F:structural constituent of ribosome"/>
    <property type="evidence" value="ECO:0000318"/>
    <property type="project" value="GO_Central"/>
</dbReference>
<evidence type="ECO:0000313" key="2">
    <source>
        <dbReference type="EMBL" id="EDQ87498.1"/>
    </source>
</evidence>
<dbReference type="GO" id="GO:0003723">
    <property type="term" value="F:RNA binding"/>
    <property type="evidence" value="ECO:0007669"/>
    <property type="project" value="InterPro"/>
</dbReference>
<dbReference type="GO" id="GO:0005763">
    <property type="term" value="C:mitochondrial small ribosomal subunit"/>
    <property type="evidence" value="ECO:0000318"/>
    <property type="project" value="GO_Central"/>
</dbReference>
<name>A9V4R3_MONBE</name>
<reference evidence="2 3" key="1">
    <citation type="journal article" date="2008" name="Nature">
        <title>The genome of the choanoflagellate Monosiga brevicollis and the origin of metazoans.</title>
        <authorList>
            <consortium name="JGI Sequencing"/>
            <person name="King N."/>
            <person name="Westbrook M.J."/>
            <person name="Young S.L."/>
            <person name="Kuo A."/>
            <person name="Abedin M."/>
            <person name="Chapman J."/>
            <person name="Fairclough S."/>
            <person name="Hellsten U."/>
            <person name="Isogai Y."/>
            <person name="Letunic I."/>
            <person name="Marr M."/>
            <person name="Pincus D."/>
            <person name="Putnam N."/>
            <person name="Rokas A."/>
            <person name="Wright K.J."/>
            <person name="Zuzow R."/>
            <person name="Dirks W."/>
            <person name="Good M."/>
            <person name="Goodstein D."/>
            <person name="Lemons D."/>
            <person name="Li W."/>
            <person name="Lyons J.B."/>
            <person name="Morris A."/>
            <person name="Nichols S."/>
            <person name="Richter D.J."/>
            <person name="Salamov A."/>
            <person name="Bork P."/>
            <person name="Lim W.A."/>
            <person name="Manning G."/>
            <person name="Miller W.T."/>
            <person name="McGinnis W."/>
            <person name="Shapiro H."/>
            <person name="Tjian R."/>
            <person name="Grigoriev I.V."/>
            <person name="Rokhsar D."/>
        </authorList>
    </citation>
    <scope>NUCLEOTIDE SEQUENCE [LARGE SCALE GENOMIC DNA]</scope>
    <source>
        <strain evidence="3">MX1 / ATCC 50154</strain>
    </source>
</reference>
<feature type="region of interest" description="Disordered" evidence="1">
    <location>
        <begin position="62"/>
        <end position="117"/>
    </location>
</feature>
<evidence type="ECO:0008006" key="4">
    <source>
        <dbReference type="Google" id="ProtNLM"/>
    </source>
</evidence>
<feature type="compositionally biased region" description="Low complexity" evidence="1">
    <location>
        <begin position="89"/>
        <end position="108"/>
    </location>
</feature>
<feature type="region of interest" description="Disordered" evidence="1">
    <location>
        <begin position="507"/>
        <end position="529"/>
    </location>
</feature>
<dbReference type="EMBL" id="CH991559">
    <property type="protein sequence ID" value="EDQ87498.1"/>
    <property type="molecule type" value="Genomic_DNA"/>
</dbReference>
<keyword evidence="3" id="KW-1185">Reference proteome</keyword>
<dbReference type="PANTHER" id="PTHR13718:SF114">
    <property type="entry name" value="SMALL RIBOSOMAL SUBUNIT PROTEIN US5C"/>
    <property type="match status" value="1"/>
</dbReference>
<protein>
    <recommendedName>
        <fullName evidence="4">Reverse transcriptase domain-containing protein</fullName>
    </recommendedName>
</protein>
<dbReference type="PANTHER" id="PTHR13718">
    <property type="entry name" value="RIBOSOMAL S SUBUNIT"/>
    <property type="match status" value="1"/>
</dbReference>
<dbReference type="STRING" id="81824.A9V4R3"/>
<feature type="region of interest" description="Disordered" evidence="1">
    <location>
        <begin position="541"/>
        <end position="573"/>
    </location>
</feature>
<organism evidence="2 3">
    <name type="scientific">Monosiga brevicollis</name>
    <name type="common">Choanoflagellate</name>
    <dbReference type="NCBI Taxonomy" id="81824"/>
    <lineage>
        <taxon>Eukaryota</taxon>
        <taxon>Choanoflagellata</taxon>
        <taxon>Craspedida</taxon>
        <taxon>Salpingoecidae</taxon>
        <taxon>Monosiga</taxon>
    </lineage>
</organism>
<feature type="compositionally biased region" description="Basic and acidic residues" evidence="1">
    <location>
        <begin position="557"/>
        <end position="569"/>
    </location>
</feature>
<dbReference type="RefSeq" id="XP_001747758.1">
    <property type="nucleotide sequence ID" value="XM_001747706.1"/>
</dbReference>
<dbReference type="GO" id="GO:0006412">
    <property type="term" value="P:translation"/>
    <property type="evidence" value="ECO:0000318"/>
    <property type="project" value="GO_Central"/>
</dbReference>
<gene>
    <name evidence="2" type="ORF">MONBRDRAFT_9954</name>
</gene>
<feature type="compositionally biased region" description="Low complexity" evidence="1">
    <location>
        <begin position="17"/>
        <end position="32"/>
    </location>
</feature>